<protein>
    <recommendedName>
        <fullName evidence="2">Major facilitator superfamily (MFS) profile domain-containing protein</fullName>
    </recommendedName>
</protein>
<feature type="transmembrane region" description="Helical" evidence="1">
    <location>
        <begin position="7"/>
        <end position="29"/>
    </location>
</feature>
<dbReference type="InterPro" id="IPR020846">
    <property type="entry name" value="MFS_dom"/>
</dbReference>
<organism evidence="3">
    <name type="scientific">marine metagenome</name>
    <dbReference type="NCBI Taxonomy" id="408172"/>
    <lineage>
        <taxon>unclassified sequences</taxon>
        <taxon>metagenomes</taxon>
        <taxon>ecological metagenomes</taxon>
    </lineage>
</organism>
<dbReference type="EMBL" id="UINC01000203">
    <property type="protein sequence ID" value="SUZ51048.1"/>
    <property type="molecule type" value="Genomic_DNA"/>
</dbReference>
<dbReference type="CDD" id="cd17325">
    <property type="entry name" value="MFS_MdtG_SLC18_like"/>
    <property type="match status" value="1"/>
</dbReference>
<feature type="transmembrane region" description="Helical" evidence="1">
    <location>
        <begin position="41"/>
        <end position="61"/>
    </location>
</feature>
<dbReference type="GO" id="GO:0022857">
    <property type="term" value="F:transmembrane transporter activity"/>
    <property type="evidence" value="ECO:0007669"/>
    <property type="project" value="InterPro"/>
</dbReference>
<dbReference type="SUPFAM" id="SSF103473">
    <property type="entry name" value="MFS general substrate transporter"/>
    <property type="match status" value="1"/>
</dbReference>
<reference evidence="3" key="1">
    <citation type="submission" date="2018-05" db="EMBL/GenBank/DDBJ databases">
        <authorList>
            <person name="Lanie J.A."/>
            <person name="Ng W.-L."/>
            <person name="Kazmierczak K.M."/>
            <person name="Andrzejewski T.M."/>
            <person name="Davidsen T.M."/>
            <person name="Wayne K.J."/>
            <person name="Tettelin H."/>
            <person name="Glass J.I."/>
            <person name="Rusch D."/>
            <person name="Podicherti R."/>
            <person name="Tsui H.-C.T."/>
            <person name="Winkler M.E."/>
        </authorList>
    </citation>
    <scope>NUCLEOTIDE SEQUENCE</scope>
</reference>
<dbReference type="Pfam" id="PF07690">
    <property type="entry name" value="MFS_1"/>
    <property type="match status" value="1"/>
</dbReference>
<feature type="transmembrane region" description="Helical" evidence="1">
    <location>
        <begin position="174"/>
        <end position="193"/>
    </location>
</feature>
<feature type="transmembrane region" description="Helical" evidence="1">
    <location>
        <begin position="73"/>
        <end position="94"/>
    </location>
</feature>
<feature type="transmembrane region" description="Helical" evidence="1">
    <location>
        <begin position="214"/>
        <end position="239"/>
    </location>
</feature>
<sequence length="414" mass="44730">MKKLPSIIWLLSGGLFFVGAGQSVVFITIPPLARDLGLNEIQTGSIFASSALAWMVFSPYWGRQSDRRGRKKVVLIGLLGCALSLILFSSALTLGTSNVLLGWKLLAVLILARMVNGVLGSATRPAAGAWIADVTNPEERGAGYGRLNSGFSAGRIVGPAIAGFLLLISYTLPFYLFSLGLVVTTLVLIGQPSKHKELKSKKEESKLRLSDNQVWPFLAVAAGMGICNSMLVQTASFFFLDIVTPMASNPITYASIGFMLMAFGSLLGQLLLADRLRISPGSLVRYGTLVTGISLLGISLFNSLTAIYFLFFFLGLGHGTQSTGLSASLSLSVGQENQGKANGFMGMILPIGHVVSPILAMPLYMVSPTYPYLLGFIIMFFTLLFVEKNSRHKWIRNKGYRRVPQDQNQAVEEG</sequence>
<keyword evidence="1" id="KW-0812">Transmembrane</keyword>
<accession>A0A381NBE0</accession>
<evidence type="ECO:0000259" key="2">
    <source>
        <dbReference type="PROSITE" id="PS50850"/>
    </source>
</evidence>
<dbReference type="PANTHER" id="PTHR23546">
    <property type="entry name" value="TRANSPORT PROTEIN"/>
    <property type="match status" value="1"/>
</dbReference>
<dbReference type="AlphaFoldDB" id="A0A381NBE0"/>
<dbReference type="InterPro" id="IPR011701">
    <property type="entry name" value="MFS"/>
</dbReference>
<feature type="transmembrane region" description="Helical" evidence="1">
    <location>
        <begin position="251"/>
        <end position="271"/>
    </location>
</feature>
<gene>
    <name evidence="3" type="ORF">METZ01_LOCUS3902</name>
</gene>
<keyword evidence="1" id="KW-0472">Membrane</keyword>
<keyword evidence="1" id="KW-1133">Transmembrane helix</keyword>
<proteinExistence type="predicted"/>
<dbReference type="InterPro" id="IPR036259">
    <property type="entry name" value="MFS_trans_sf"/>
</dbReference>
<feature type="transmembrane region" description="Helical" evidence="1">
    <location>
        <begin position="370"/>
        <end position="386"/>
    </location>
</feature>
<dbReference type="PANTHER" id="PTHR23546:SF1">
    <property type="entry name" value="MEMBRANE PROTEIN"/>
    <property type="match status" value="1"/>
</dbReference>
<dbReference type="Gene3D" id="1.20.1250.20">
    <property type="entry name" value="MFS general substrate transporter like domains"/>
    <property type="match status" value="1"/>
</dbReference>
<evidence type="ECO:0000313" key="3">
    <source>
        <dbReference type="EMBL" id="SUZ51048.1"/>
    </source>
</evidence>
<feature type="domain" description="Major facilitator superfamily (MFS) profile" evidence="2">
    <location>
        <begin position="7"/>
        <end position="391"/>
    </location>
</feature>
<dbReference type="PROSITE" id="PS50850">
    <property type="entry name" value="MFS"/>
    <property type="match status" value="1"/>
</dbReference>
<evidence type="ECO:0000256" key="1">
    <source>
        <dbReference type="SAM" id="Phobius"/>
    </source>
</evidence>
<name>A0A381NBE0_9ZZZZ</name>